<feature type="compositionally biased region" description="Gly residues" evidence="1">
    <location>
        <begin position="88"/>
        <end position="105"/>
    </location>
</feature>
<name>A0ABR0SM72_9HYPO</name>
<dbReference type="Pfam" id="PF08325">
    <property type="entry name" value="WLM"/>
    <property type="match status" value="1"/>
</dbReference>
<gene>
    <name evidence="3" type="ORF">PT974_06277</name>
</gene>
<dbReference type="PANTHER" id="PTHR46622:SF1">
    <property type="entry name" value="DNA-DEPENDENT METALLOPROTEASE WSS1"/>
    <property type="match status" value="1"/>
</dbReference>
<protein>
    <recommendedName>
        <fullName evidence="2">WLM domain-containing protein</fullName>
    </recommendedName>
</protein>
<keyword evidence="4" id="KW-1185">Reference proteome</keyword>
<dbReference type="Proteomes" id="UP001338125">
    <property type="component" value="Unassembled WGS sequence"/>
</dbReference>
<evidence type="ECO:0000313" key="3">
    <source>
        <dbReference type="EMBL" id="KAK5992855.1"/>
    </source>
</evidence>
<evidence type="ECO:0000313" key="4">
    <source>
        <dbReference type="Proteomes" id="UP001338125"/>
    </source>
</evidence>
<feature type="compositionally biased region" description="Basic and acidic residues" evidence="1">
    <location>
        <begin position="54"/>
        <end position="78"/>
    </location>
</feature>
<reference evidence="3 4" key="1">
    <citation type="submission" date="2024-01" db="EMBL/GenBank/DDBJ databases">
        <title>Complete genome of Cladobotryum mycophilum ATHUM6906.</title>
        <authorList>
            <person name="Christinaki A.C."/>
            <person name="Myridakis A.I."/>
            <person name="Kouvelis V.N."/>
        </authorList>
    </citation>
    <scope>NUCLEOTIDE SEQUENCE [LARGE SCALE GENOMIC DNA]</scope>
    <source>
        <strain evidence="3 4">ATHUM6906</strain>
    </source>
</reference>
<accession>A0ABR0SM72</accession>
<dbReference type="EMBL" id="JAVFKD010000012">
    <property type="protein sequence ID" value="KAK5992855.1"/>
    <property type="molecule type" value="Genomic_DNA"/>
</dbReference>
<evidence type="ECO:0000256" key="1">
    <source>
        <dbReference type="SAM" id="MobiDB-lite"/>
    </source>
</evidence>
<evidence type="ECO:0000259" key="2">
    <source>
        <dbReference type="PROSITE" id="PS51397"/>
    </source>
</evidence>
<dbReference type="InterPro" id="IPR013536">
    <property type="entry name" value="WLM_dom"/>
</dbReference>
<dbReference type="PANTHER" id="PTHR46622">
    <property type="entry name" value="DNA-DEPENDENT METALLOPROTEASE WSS1"/>
    <property type="match status" value="1"/>
</dbReference>
<dbReference type="InterPro" id="IPR053000">
    <property type="entry name" value="WSS1-like_metalloprotease"/>
</dbReference>
<sequence>MLHELCHIEYNRHNRKFHALWNQLRDEWEDLCIKRYTGEGFFSKGHKVGGKKVSSQEKQRRTREPAENTENTTREKAESTNMEQGSGFDSGSGSGSGQRLGGRGSESGTSVREAAAAAAEKRWLEALEACAEELLSEQDKLDMVEVATRNGFTTQAEEDEANDFAIAQALAEMALEEENVSPANSAFITPPEVSSLPEFDMWQCSALVFEAIVEDKRDSRRRGKLGCHKSETKT</sequence>
<organism evidence="3 4">
    <name type="scientific">Cladobotryum mycophilum</name>
    <dbReference type="NCBI Taxonomy" id="491253"/>
    <lineage>
        <taxon>Eukaryota</taxon>
        <taxon>Fungi</taxon>
        <taxon>Dikarya</taxon>
        <taxon>Ascomycota</taxon>
        <taxon>Pezizomycotina</taxon>
        <taxon>Sordariomycetes</taxon>
        <taxon>Hypocreomycetidae</taxon>
        <taxon>Hypocreales</taxon>
        <taxon>Hypocreaceae</taxon>
        <taxon>Cladobotryum</taxon>
    </lineage>
</organism>
<feature type="domain" description="WLM" evidence="2">
    <location>
        <begin position="1"/>
        <end position="124"/>
    </location>
</feature>
<feature type="region of interest" description="Disordered" evidence="1">
    <location>
        <begin position="45"/>
        <end position="113"/>
    </location>
</feature>
<proteinExistence type="predicted"/>
<comment type="caution">
    <text evidence="3">The sequence shown here is derived from an EMBL/GenBank/DDBJ whole genome shotgun (WGS) entry which is preliminary data.</text>
</comment>
<dbReference type="PROSITE" id="PS51397">
    <property type="entry name" value="WLM"/>
    <property type="match status" value="1"/>
</dbReference>